<dbReference type="Proteomes" id="UP001319200">
    <property type="component" value="Unassembled WGS sequence"/>
</dbReference>
<dbReference type="Pfam" id="PF19920">
    <property type="entry name" value="bpX4"/>
    <property type="match status" value="1"/>
</dbReference>
<gene>
    <name evidence="2" type="ORF">KK083_03320</name>
</gene>
<keyword evidence="3" id="KW-1185">Reference proteome</keyword>
<protein>
    <recommendedName>
        <fullName evidence="1">MoxR-vWA-beta-propeller ternary system domain-containing protein</fullName>
    </recommendedName>
</protein>
<dbReference type="InterPro" id="IPR045549">
    <property type="entry name" value="bpX4"/>
</dbReference>
<feature type="domain" description="MoxR-vWA-beta-propeller ternary system" evidence="1">
    <location>
        <begin position="8"/>
        <end position="209"/>
    </location>
</feature>
<evidence type="ECO:0000313" key="3">
    <source>
        <dbReference type="Proteomes" id="UP001319200"/>
    </source>
</evidence>
<dbReference type="RefSeq" id="WP_254160684.1">
    <property type="nucleotide sequence ID" value="NZ_JAHESF010000002.1"/>
</dbReference>
<reference evidence="2 3" key="1">
    <citation type="submission" date="2021-05" db="EMBL/GenBank/DDBJ databases">
        <title>A Polyphasic approach of four new species of the genus Ohtaekwangia: Ohtaekwangia histidinii sp. nov., Ohtaekwangia cretensis sp. nov., Ohtaekwangia indiensis sp. nov., Ohtaekwangia reichenbachii sp. nov. from diverse environment.</title>
        <authorList>
            <person name="Octaviana S."/>
        </authorList>
    </citation>
    <scope>NUCLEOTIDE SEQUENCE [LARGE SCALE GENOMIC DNA]</scope>
    <source>
        <strain evidence="2 3">PWU4</strain>
    </source>
</reference>
<sequence length="218" mass="25124">MKARDNNYFDKMIRHLRQHEEVMLYGNLLNITAEEADDVVDFLKEEYEREALNHPYEVPLYNPVASRWAAQTVYISAQLMLFRENKPEDLGLLLPAFPFERDAAAMLSADLCLRFLPVMITHLKLIDSDDPLIALLETRLEQWHYSGVAYALEVSKLDFTPVVSDPCLHALYCNRIIQHKKLALARHPAFETSIRAFLGIYGTQLWSEFTEAISPTLP</sequence>
<dbReference type="AlphaFoldDB" id="A0AAP2DIA7"/>
<name>A0AAP2DIA7_9BACT</name>
<dbReference type="EMBL" id="JAHESF010000002">
    <property type="protein sequence ID" value="MBT1695893.1"/>
    <property type="molecule type" value="Genomic_DNA"/>
</dbReference>
<comment type="caution">
    <text evidence="2">The sequence shown here is derived from an EMBL/GenBank/DDBJ whole genome shotgun (WGS) entry which is preliminary data.</text>
</comment>
<organism evidence="2 3">
    <name type="scientific">Chryseosolibacter histidini</name>
    <dbReference type="NCBI Taxonomy" id="2782349"/>
    <lineage>
        <taxon>Bacteria</taxon>
        <taxon>Pseudomonadati</taxon>
        <taxon>Bacteroidota</taxon>
        <taxon>Cytophagia</taxon>
        <taxon>Cytophagales</taxon>
        <taxon>Chryseotaleaceae</taxon>
        <taxon>Chryseosolibacter</taxon>
    </lineage>
</organism>
<evidence type="ECO:0000259" key="1">
    <source>
        <dbReference type="Pfam" id="PF19920"/>
    </source>
</evidence>
<proteinExistence type="predicted"/>
<accession>A0AAP2DIA7</accession>
<evidence type="ECO:0000313" key="2">
    <source>
        <dbReference type="EMBL" id="MBT1695893.1"/>
    </source>
</evidence>